<feature type="region of interest" description="Disordered" evidence="1">
    <location>
        <begin position="1"/>
        <end position="198"/>
    </location>
</feature>
<feature type="region of interest" description="Disordered" evidence="1">
    <location>
        <begin position="309"/>
        <end position="354"/>
    </location>
</feature>
<feature type="compositionally biased region" description="Pro residues" evidence="1">
    <location>
        <begin position="114"/>
        <end position="127"/>
    </location>
</feature>
<evidence type="ECO:0000256" key="1">
    <source>
        <dbReference type="SAM" id="MobiDB-lite"/>
    </source>
</evidence>
<gene>
    <name evidence="2" type="ORF">B0T23DRAFT_434004</name>
</gene>
<sequence>MGGRKHHSWRRGKEIQDSGASRRRTPLDSDTDMFGSPSLWCKKKKTHHHHREAKGRRSEKGVGLDEQPRQKHRILHSPFARLFGRTSGHRHRKKTTPTREPRIGHRRGLGCSTPPSPPPPPPPPPPFKLSSPYTTPKMYRRGRSVMQLTPSTRSFCRTPYQTPTSRIQESSNFSASNTPSVVASSGTPCPSSSSSSSMPLNNATCESCFKTHHLNATLRQALLAYTRDMYTILQRWSDDVGCGEGTQGFVTDPMEWQPEKAAVVIEKERRPSEMCRMLMKMGSVEDWVGVMRGLEEKEGGGLGAQRMERVKDGGGEEGSSGPWAAIGNETRGESGSGRWSGYRRMAVDQGGGQG</sequence>
<feature type="compositionally biased region" description="Polar residues" evidence="1">
    <location>
        <begin position="146"/>
        <end position="190"/>
    </location>
</feature>
<organism evidence="2 3">
    <name type="scientific">Neurospora hispaniola</name>
    <dbReference type="NCBI Taxonomy" id="588809"/>
    <lineage>
        <taxon>Eukaryota</taxon>
        <taxon>Fungi</taxon>
        <taxon>Dikarya</taxon>
        <taxon>Ascomycota</taxon>
        <taxon>Pezizomycotina</taxon>
        <taxon>Sordariomycetes</taxon>
        <taxon>Sordariomycetidae</taxon>
        <taxon>Sordariales</taxon>
        <taxon>Sordariaceae</taxon>
        <taxon>Neurospora</taxon>
    </lineage>
</organism>
<dbReference type="AlphaFoldDB" id="A0AAJ0IF55"/>
<dbReference type="EMBL" id="JAULSX010000001">
    <property type="protein sequence ID" value="KAK3499041.1"/>
    <property type="molecule type" value="Genomic_DNA"/>
</dbReference>
<keyword evidence="3" id="KW-1185">Reference proteome</keyword>
<feature type="compositionally biased region" description="Basic residues" evidence="1">
    <location>
        <begin position="1"/>
        <end position="10"/>
    </location>
</feature>
<name>A0AAJ0IF55_9PEZI</name>
<accession>A0AAJ0IF55</accession>
<evidence type="ECO:0000313" key="2">
    <source>
        <dbReference type="EMBL" id="KAK3499041.1"/>
    </source>
</evidence>
<dbReference type="Proteomes" id="UP001285908">
    <property type="component" value="Unassembled WGS sequence"/>
</dbReference>
<evidence type="ECO:0000313" key="3">
    <source>
        <dbReference type="Proteomes" id="UP001285908"/>
    </source>
</evidence>
<dbReference type="RefSeq" id="XP_062696674.1">
    <property type="nucleotide sequence ID" value="XM_062840482.1"/>
</dbReference>
<feature type="compositionally biased region" description="Basic residues" evidence="1">
    <location>
        <begin position="87"/>
        <end position="96"/>
    </location>
</feature>
<reference evidence="2 3" key="1">
    <citation type="journal article" date="2023" name="Mol. Phylogenet. Evol.">
        <title>Genome-scale phylogeny and comparative genomics of the fungal order Sordariales.</title>
        <authorList>
            <person name="Hensen N."/>
            <person name="Bonometti L."/>
            <person name="Westerberg I."/>
            <person name="Brannstrom I.O."/>
            <person name="Guillou S."/>
            <person name="Cros-Aarteil S."/>
            <person name="Calhoun S."/>
            <person name="Haridas S."/>
            <person name="Kuo A."/>
            <person name="Mondo S."/>
            <person name="Pangilinan J."/>
            <person name="Riley R."/>
            <person name="LaButti K."/>
            <person name="Andreopoulos B."/>
            <person name="Lipzen A."/>
            <person name="Chen C."/>
            <person name="Yan M."/>
            <person name="Daum C."/>
            <person name="Ng V."/>
            <person name="Clum A."/>
            <person name="Steindorff A."/>
            <person name="Ohm R.A."/>
            <person name="Martin F."/>
            <person name="Silar P."/>
            <person name="Natvig D.O."/>
            <person name="Lalanne C."/>
            <person name="Gautier V."/>
            <person name="Ament-Velasquez S.L."/>
            <person name="Kruys A."/>
            <person name="Hutchinson M.I."/>
            <person name="Powell A.J."/>
            <person name="Barry K."/>
            <person name="Miller A.N."/>
            <person name="Grigoriev I.V."/>
            <person name="Debuchy R."/>
            <person name="Gladieux P."/>
            <person name="Hiltunen Thoren M."/>
            <person name="Johannesson H."/>
        </authorList>
    </citation>
    <scope>NUCLEOTIDE SEQUENCE [LARGE SCALE GENOMIC DNA]</scope>
    <source>
        <strain evidence="2 3">FGSC 10403</strain>
    </source>
</reference>
<proteinExistence type="predicted"/>
<protein>
    <submittedName>
        <fullName evidence="2">Uncharacterized protein</fullName>
    </submittedName>
</protein>
<feature type="compositionally biased region" description="Basic residues" evidence="1">
    <location>
        <begin position="41"/>
        <end position="54"/>
    </location>
</feature>
<feature type="compositionally biased region" description="Basic and acidic residues" evidence="1">
    <location>
        <begin position="55"/>
        <end position="69"/>
    </location>
</feature>
<comment type="caution">
    <text evidence="2">The sequence shown here is derived from an EMBL/GenBank/DDBJ whole genome shotgun (WGS) entry which is preliminary data.</text>
</comment>
<dbReference type="GeneID" id="87878104"/>